<sequence>METGDRAPVDGCHCYSVDGFNFCYALLFHTPTSLLQQHPNRIPSLSNTCRNDRRCIDAVDNRVELEGKSHLPNDWHWP</sequence>
<gene>
    <name evidence="1" type="ORF">EMPG_17046</name>
</gene>
<organism evidence="1 2">
    <name type="scientific">Blastomyces silverae</name>
    <dbReference type="NCBI Taxonomy" id="2060906"/>
    <lineage>
        <taxon>Eukaryota</taxon>
        <taxon>Fungi</taxon>
        <taxon>Dikarya</taxon>
        <taxon>Ascomycota</taxon>
        <taxon>Pezizomycotina</taxon>
        <taxon>Eurotiomycetes</taxon>
        <taxon>Eurotiomycetidae</taxon>
        <taxon>Onygenales</taxon>
        <taxon>Ajellomycetaceae</taxon>
        <taxon>Blastomyces</taxon>
    </lineage>
</organism>
<accession>A0A0H1B8Z4</accession>
<protein>
    <submittedName>
        <fullName evidence="1">Uncharacterized protein</fullName>
    </submittedName>
</protein>
<evidence type="ECO:0000313" key="1">
    <source>
        <dbReference type="EMBL" id="KLJ07477.1"/>
    </source>
</evidence>
<dbReference type="Proteomes" id="UP000053573">
    <property type="component" value="Unassembled WGS sequence"/>
</dbReference>
<dbReference type="AlphaFoldDB" id="A0A0H1B8Z4"/>
<comment type="caution">
    <text evidence="1">The sequence shown here is derived from an EMBL/GenBank/DDBJ whole genome shotgun (WGS) entry which is preliminary data.</text>
</comment>
<reference evidence="2" key="1">
    <citation type="journal article" date="2015" name="PLoS Genet.">
        <title>The dynamic genome and transcriptome of the human fungal pathogen Blastomyces and close relative Emmonsia.</title>
        <authorList>
            <person name="Munoz J.F."/>
            <person name="Gauthier G.M."/>
            <person name="Desjardins C.A."/>
            <person name="Gallo J.E."/>
            <person name="Holder J."/>
            <person name="Sullivan T.D."/>
            <person name="Marty A.J."/>
            <person name="Carmen J.C."/>
            <person name="Chen Z."/>
            <person name="Ding L."/>
            <person name="Gujja S."/>
            <person name="Magrini V."/>
            <person name="Misas E."/>
            <person name="Mitreva M."/>
            <person name="Priest M."/>
            <person name="Saif S."/>
            <person name="Whiston E.A."/>
            <person name="Young S."/>
            <person name="Zeng Q."/>
            <person name="Goldman W.E."/>
            <person name="Mardis E.R."/>
            <person name="Taylor J.W."/>
            <person name="McEwen J.G."/>
            <person name="Clay O.K."/>
            <person name="Klein B.S."/>
            <person name="Cuomo C.A."/>
        </authorList>
    </citation>
    <scope>NUCLEOTIDE SEQUENCE [LARGE SCALE GENOMIC DNA]</scope>
    <source>
        <strain evidence="2">UAMH 139</strain>
    </source>
</reference>
<dbReference type="EMBL" id="LDEV01002811">
    <property type="protein sequence ID" value="KLJ07477.1"/>
    <property type="molecule type" value="Genomic_DNA"/>
</dbReference>
<proteinExistence type="predicted"/>
<keyword evidence="2" id="KW-1185">Reference proteome</keyword>
<name>A0A0H1B8Z4_9EURO</name>
<evidence type="ECO:0000313" key="2">
    <source>
        <dbReference type="Proteomes" id="UP000053573"/>
    </source>
</evidence>